<dbReference type="PANTHER" id="PTHR43776:SF7">
    <property type="entry name" value="D,D-DIPEPTIDE TRANSPORT ATP-BINDING PROTEIN DDPF-RELATED"/>
    <property type="match status" value="1"/>
</dbReference>
<dbReference type="CDD" id="cd03257">
    <property type="entry name" value="ABC_NikE_OppD_transporters"/>
    <property type="match status" value="1"/>
</dbReference>
<dbReference type="HOGENOM" id="CLU_000604_1_23_2"/>
<dbReference type="RefSeq" id="WP_048180138.1">
    <property type="nucleotide sequence ID" value="NZ_CP009508.1"/>
</dbReference>
<evidence type="ECO:0000313" key="7">
    <source>
        <dbReference type="Proteomes" id="UP000033123"/>
    </source>
</evidence>
<accession>A0A0E3PL00</accession>
<dbReference type="EMBL" id="CP009508">
    <property type="protein sequence ID" value="AKB35400.1"/>
    <property type="molecule type" value="Genomic_DNA"/>
</dbReference>
<dbReference type="PROSITE" id="PS50893">
    <property type="entry name" value="ABC_TRANSPORTER_2"/>
    <property type="match status" value="1"/>
</dbReference>
<dbReference type="PANTHER" id="PTHR43776">
    <property type="entry name" value="TRANSPORT ATP-BINDING PROTEIN"/>
    <property type="match status" value="1"/>
</dbReference>
<dbReference type="GeneID" id="24870369"/>
<dbReference type="Proteomes" id="UP000033123">
    <property type="component" value="Chromosome"/>
</dbReference>
<dbReference type="SUPFAM" id="SSF52540">
    <property type="entry name" value="P-loop containing nucleoside triphosphate hydrolases"/>
    <property type="match status" value="1"/>
</dbReference>
<gene>
    <name evidence="6" type="ORF">MSSAC_0810</name>
</gene>
<proteinExistence type="inferred from homology"/>
<evidence type="ECO:0000313" key="6">
    <source>
        <dbReference type="EMBL" id="AKB35400.1"/>
    </source>
</evidence>
<evidence type="ECO:0000256" key="3">
    <source>
        <dbReference type="ARBA" id="ARBA00022741"/>
    </source>
</evidence>
<feature type="domain" description="ABC transporter" evidence="5">
    <location>
        <begin position="2"/>
        <end position="248"/>
    </location>
</feature>
<evidence type="ECO:0000256" key="2">
    <source>
        <dbReference type="ARBA" id="ARBA00022448"/>
    </source>
</evidence>
<dbReference type="Pfam" id="PF00005">
    <property type="entry name" value="ABC_tran"/>
    <property type="match status" value="1"/>
</dbReference>
<dbReference type="NCBIfam" id="TIGR01727">
    <property type="entry name" value="oligo_HPY"/>
    <property type="match status" value="1"/>
</dbReference>
<dbReference type="GO" id="GO:0016887">
    <property type="term" value="F:ATP hydrolysis activity"/>
    <property type="evidence" value="ECO:0007669"/>
    <property type="project" value="InterPro"/>
</dbReference>
<keyword evidence="2" id="KW-0813">Transport</keyword>
<dbReference type="InterPro" id="IPR050319">
    <property type="entry name" value="ABC_transp_ATP-bind"/>
</dbReference>
<name>A0A0E3PL00_9EURY</name>
<dbReference type="KEGG" id="msj:MSSAC_0810"/>
<keyword evidence="4 6" id="KW-0067">ATP-binding</keyword>
<dbReference type="Gene3D" id="3.40.50.300">
    <property type="entry name" value="P-loop containing nucleotide triphosphate hydrolases"/>
    <property type="match status" value="1"/>
</dbReference>
<dbReference type="InterPro" id="IPR003593">
    <property type="entry name" value="AAA+_ATPase"/>
</dbReference>
<dbReference type="Pfam" id="PF08352">
    <property type="entry name" value="oligo_HPY"/>
    <property type="match status" value="1"/>
</dbReference>
<dbReference type="InterPro" id="IPR013563">
    <property type="entry name" value="Oligopep_ABC_C"/>
</dbReference>
<reference evidence="6 7" key="1">
    <citation type="submission" date="2014-07" db="EMBL/GenBank/DDBJ databases">
        <title>Methanogenic archaea and the global carbon cycle.</title>
        <authorList>
            <person name="Henriksen J.R."/>
            <person name="Luke J."/>
            <person name="Reinhart S."/>
            <person name="Benedict M.N."/>
            <person name="Youngblut N.D."/>
            <person name="Metcalf M.E."/>
            <person name="Whitaker R.J."/>
            <person name="Metcalf W.W."/>
        </authorList>
    </citation>
    <scope>NUCLEOTIDE SEQUENCE [LARGE SCALE GENOMIC DNA]</scope>
    <source>
        <strain evidence="6 7">C2J</strain>
    </source>
</reference>
<comment type="similarity">
    <text evidence="1">Belongs to the ABC transporter superfamily.</text>
</comment>
<dbReference type="SMART" id="SM00382">
    <property type="entry name" value="AAA"/>
    <property type="match status" value="1"/>
</dbReference>
<dbReference type="STRING" id="1434118.MSSAC_0810"/>
<dbReference type="InterPro" id="IPR003439">
    <property type="entry name" value="ABC_transporter-like_ATP-bd"/>
</dbReference>
<keyword evidence="3" id="KW-0547">Nucleotide-binding</keyword>
<dbReference type="GO" id="GO:0005524">
    <property type="term" value="F:ATP binding"/>
    <property type="evidence" value="ECO:0007669"/>
    <property type="project" value="UniProtKB-KW"/>
</dbReference>
<evidence type="ECO:0000256" key="4">
    <source>
        <dbReference type="ARBA" id="ARBA00022840"/>
    </source>
</evidence>
<dbReference type="GO" id="GO:0055085">
    <property type="term" value="P:transmembrane transport"/>
    <property type="evidence" value="ECO:0007669"/>
    <property type="project" value="UniProtKB-ARBA"/>
</dbReference>
<dbReference type="PATRIC" id="fig|1434118.4.peg.1034"/>
<dbReference type="InterPro" id="IPR027417">
    <property type="entry name" value="P-loop_NTPase"/>
</dbReference>
<protein>
    <submittedName>
        <fullName evidence="6">Oligopeptide transport ATP-binding protein OppF</fullName>
    </submittedName>
</protein>
<evidence type="ECO:0000259" key="5">
    <source>
        <dbReference type="PROSITE" id="PS50893"/>
    </source>
</evidence>
<dbReference type="AlphaFoldDB" id="A0A0E3PL00"/>
<organism evidence="6 7">
    <name type="scientific">Methanosarcina siciliae C2J</name>
    <dbReference type="NCBI Taxonomy" id="1434118"/>
    <lineage>
        <taxon>Archaea</taxon>
        <taxon>Methanobacteriati</taxon>
        <taxon>Methanobacteriota</taxon>
        <taxon>Stenosarchaea group</taxon>
        <taxon>Methanomicrobia</taxon>
        <taxon>Methanosarcinales</taxon>
        <taxon>Methanosarcinaceae</taxon>
        <taxon>Methanosarcina</taxon>
    </lineage>
</organism>
<dbReference type="GO" id="GO:0015833">
    <property type="term" value="P:peptide transport"/>
    <property type="evidence" value="ECO:0007669"/>
    <property type="project" value="InterPro"/>
</dbReference>
<sequence length="341" mass="38266">MIEVNGLKKHFSSGLFCKKHVKAVDGIDFLIEKGETFGLVGESGCGKTTVGRLIAGLIEPSSGKVKFDNIDLFELDKKDLKKLRPRLQIIFQNPYAALNPRMLIGEAITEPLKLYNTVSREKRDEKVMELIEMVGLNPEHLNRYPHELSGGQNQRAVIARILAINPEFIVADEPTSSLDVNVQAQILNLLRDVNKKFGLTCLFISHDLEVIKHITDRVAVMYLGKLVEIGKTDEIFREAKHPYTKALLSAIPVADPEVKREKIILQGEIPNPINPPSGCRFHTRCQYKKEICKIEEPMLIGEGHKVACHRADEISGVLKSQTFPVKMHSHGNSQKLTSKSY</sequence>
<evidence type="ECO:0000256" key="1">
    <source>
        <dbReference type="ARBA" id="ARBA00005417"/>
    </source>
</evidence>
<dbReference type="FunFam" id="3.40.50.300:FF:000016">
    <property type="entry name" value="Oligopeptide ABC transporter ATP-binding component"/>
    <property type="match status" value="1"/>
</dbReference>